<dbReference type="Pfam" id="PF03918">
    <property type="entry name" value="CcmH"/>
    <property type="match status" value="1"/>
</dbReference>
<keyword evidence="7" id="KW-0472">Membrane</keyword>
<dbReference type="EMBL" id="JACORU010000001">
    <property type="protein sequence ID" value="MBC5764039.1"/>
    <property type="molecule type" value="Genomic_DNA"/>
</dbReference>
<organism evidence="9 10">
    <name type="scientific">Ramlibacter albus</name>
    <dbReference type="NCBI Taxonomy" id="2079448"/>
    <lineage>
        <taxon>Bacteria</taxon>
        <taxon>Pseudomonadati</taxon>
        <taxon>Pseudomonadota</taxon>
        <taxon>Betaproteobacteria</taxon>
        <taxon>Burkholderiales</taxon>
        <taxon>Comamonadaceae</taxon>
        <taxon>Ramlibacter</taxon>
    </lineage>
</organism>
<accession>A0A923M7A6</accession>
<dbReference type="PANTHER" id="PTHR47870:SF1">
    <property type="entry name" value="CYTOCHROME C-TYPE BIOGENESIS PROTEIN CCMH"/>
    <property type="match status" value="1"/>
</dbReference>
<keyword evidence="6 7" id="KW-0408">Iron</keyword>
<evidence type="ECO:0000259" key="8">
    <source>
        <dbReference type="Pfam" id="PF03918"/>
    </source>
</evidence>
<feature type="domain" description="CcmH/CycL/Ccl2/NrfF N-terminal" evidence="8">
    <location>
        <begin position="6"/>
        <end position="146"/>
    </location>
</feature>
<name>A0A923M7A6_9BURK</name>
<keyword evidence="2 7" id="KW-0349">Heme</keyword>
<dbReference type="InterPro" id="IPR051263">
    <property type="entry name" value="C-type_cytochrome_biogenesis"/>
</dbReference>
<reference evidence="9" key="1">
    <citation type="submission" date="2020-08" db="EMBL/GenBank/DDBJ databases">
        <title>Ramlibacter sp. GTP1 16S ribosomal RNA gene genome sequencing and assembly.</title>
        <authorList>
            <person name="Kang M."/>
        </authorList>
    </citation>
    <scope>NUCLEOTIDE SEQUENCE</scope>
    <source>
        <strain evidence="9">GTP1</strain>
    </source>
</reference>
<dbReference type="CDD" id="cd16378">
    <property type="entry name" value="CcmH_N"/>
    <property type="match status" value="1"/>
</dbReference>
<dbReference type="GO" id="GO:0046872">
    <property type="term" value="F:metal ion binding"/>
    <property type="evidence" value="ECO:0007669"/>
    <property type="project" value="UniProtKB-KW"/>
</dbReference>
<dbReference type="AlphaFoldDB" id="A0A923M7A6"/>
<keyword evidence="10" id="KW-1185">Reference proteome</keyword>
<dbReference type="PANTHER" id="PTHR47870">
    <property type="entry name" value="CYTOCHROME C-TYPE BIOGENESIS PROTEIN CCMH"/>
    <property type="match status" value="1"/>
</dbReference>
<comment type="caution">
    <text evidence="9">The sequence shown here is derived from an EMBL/GenBank/DDBJ whole genome shotgun (WGS) entry which is preliminary data.</text>
</comment>
<dbReference type="Proteomes" id="UP000596827">
    <property type="component" value="Unassembled WGS sequence"/>
</dbReference>
<feature type="transmembrane region" description="Helical" evidence="7">
    <location>
        <begin position="101"/>
        <end position="122"/>
    </location>
</feature>
<evidence type="ECO:0000313" key="9">
    <source>
        <dbReference type="EMBL" id="MBC5764039.1"/>
    </source>
</evidence>
<evidence type="ECO:0000313" key="10">
    <source>
        <dbReference type="Proteomes" id="UP000596827"/>
    </source>
</evidence>
<dbReference type="Gene3D" id="1.10.8.640">
    <property type="entry name" value="Cytochrome C biogenesis protein"/>
    <property type="match status" value="1"/>
</dbReference>
<evidence type="ECO:0000256" key="1">
    <source>
        <dbReference type="ARBA" id="ARBA00010342"/>
    </source>
</evidence>
<protein>
    <recommendedName>
        <fullName evidence="7">Cytochrome c-type biogenesis protein</fullName>
    </recommendedName>
</protein>
<evidence type="ECO:0000256" key="6">
    <source>
        <dbReference type="ARBA" id="ARBA00023004"/>
    </source>
</evidence>
<comment type="similarity">
    <text evidence="1 7">Belongs to the CcmH/CycL/Ccl2/NrfF family.</text>
</comment>
<dbReference type="FunFam" id="1.10.8.640:FF:000001">
    <property type="entry name" value="Cytochrome c-type biogenesis protein"/>
    <property type="match status" value="1"/>
</dbReference>
<dbReference type="InterPro" id="IPR038297">
    <property type="entry name" value="CcmH/CycL/NrfF/Ccl2_sf"/>
</dbReference>
<comment type="function">
    <text evidence="7">Possible subunit of a heme lyase.</text>
</comment>
<keyword evidence="5" id="KW-0201">Cytochrome c-type biogenesis</keyword>
<proteinExistence type="inferred from homology"/>
<gene>
    <name evidence="9" type="ORF">H8R02_06225</name>
</gene>
<dbReference type="InterPro" id="IPR005616">
    <property type="entry name" value="CcmH/CycL/Ccl2/NrfF_N"/>
</dbReference>
<dbReference type="GO" id="GO:0005886">
    <property type="term" value="C:plasma membrane"/>
    <property type="evidence" value="ECO:0007669"/>
    <property type="project" value="TreeGrafter"/>
</dbReference>
<evidence type="ECO:0000256" key="5">
    <source>
        <dbReference type="ARBA" id="ARBA00022748"/>
    </source>
</evidence>
<evidence type="ECO:0000256" key="4">
    <source>
        <dbReference type="ARBA" id="ARBA00022729"/>
    </source>
</evidence>
<keyword evidence="7" id="KW-1133">Transmembrane helix</keyword>
<dbReference type="GO" id="GO:0017004">
    <property type="term" value="P:cytochrome complex assembly"/>
    <property type="evidence" value="ECO:0007669"/>
    <property type="project" value="UniProtKB-KW"/>
</dbReference>
<feature type="signal peptide" evidence="7">
    <location>
        <begin position="1"/>
        <end position="17"/>
    </location>
</feature>
<evidence type="ECO:0000256" key="2">
    <source>
        <dbReference type="ARBA" id="ARBA00022617"/>
    </source>
</evidence>
<evidence type="ECO:0000256" key="3">
    <source>
        <dbReference type="ARBA" id="ARBA00022723"/>
    </source>
</evidence>
<feature type="chain" id="PRO_5038164239" description="Cytochrome c-type biogenesis protein" evidence="7">
    <location>
        <begin position="18"/>
        <end position="154"/>
    </location>
</feature>
<keyword evidence="4 7" id="KW-0732">Signal</keyword>
<evidence type="ECO:0000256" key="7">
    <source>
        <dbReference type="RuleBase" id="RU364112"/>
    </source>
</evidence>
<keyword evidence="7" id="KW-0812">Transmembrane</keyword>
<dbReference type="RefSeq" id="WP_187080444.1">
    <property type="nucleotide sequence ID" value="NZ_JACORU010000001.1"/>
</dbReference>
<sequence length="154" mass="16914">MKQLLAVLLLAMNLAFAGEAVPLADDPQLEARVQRLSEELRCLVCQNQTIADSHAGLAQDLKNQIREQLRAGKSDDDILAYMTERYGDFVLYRPPVKATTLLLWVGPFLLLGVGAIVTVVAVRRRKPRVDSCEFTGEDHARAAALLAGTPETTK</sequence>
<keyword evidence="3 7" id="KW-0479">Metal-binding</keyword>